<sequence length="178" mass="18765">MTSISLLTFLQTGAFGPYMPVASSTPEAVIAALGEPEEIYSPADLDRPYRADDPACFPLIITYGDAEFHFAAATALATVFVDSFSGRGGVACGGSLALMQADLLPVGMAMQQFLDTAPGYGIGIRSVRPHMPPFAFQVRTAGGVDIGFEHDDPDDSESVPRLTWFCWTPGADSSPAPA</sequence>
<dbReference type="RefSeq" id="WP_306946798.1">
    <property type="nucleotide sequence ID" value="NZ_CP132976.1"/>
</dbReference>
<evidence type="ECO:0000313" key="1">
    <source>
        <dbReference type="EMBL" id="WMD22201.1"/>
    </source>
</evidence>
<gene>
    <name evidence="1" type="ORF">RAS12_07435</name>
</gene>
<reference evidence="1 2" key="1">
    <citation type="submission" date="2023-08" db="EMBL/GenBank/DDBJ databases">
        <title>Achromobacter seleniivolatilans sp. nov., isolated from seleniferous soil.</title>
        <authorList>
            <person name="Zhang S."/>
            <person name="Li K."/>
            <person name="Peng J."/>
            <person name="Zhao Q."/>
            <person name="Wang H."/>
            <person name="Guo Y."/>
        </authorList>
    </citation>
    <scope>NUCLEOTIDE SEQUENCE [LARGE SCALE GENOMIC DNA]</scope>
    <source>
        <strain evidence="1 2">R39</strain>
    </source>
</reference>
<name>A0ABY9M5C9_9BURK</name>
<proteinExistence type="predicted"/>
<organism evidence="1 2">
    <name type="scientific">Achromobacter seleniivolatilans</name>
    <dbReference type="NCBI Taxonomy" id="3047478"/>
    <lineage>
        <taxon>Bacteria</taxon>
        <taxon>Pseudomonadati</taxon>
        <taxon>Pseudomonadota</taxon>
        <taxon>Betaproteobacteria</taxon>
        <taxon>Burkholderiales</taxon>
        <taxon>Alcaligenaceae</taxon>
        <taxon>Achromobacter</taxon>
    </lineage>
</organism>
<protein>
    <submittedName>
        <fullName evidence="1">Uncharacterized protein</fullName>
    </submittedName>
</protein>
<dbReference type="Proteomes" id="UP001234798">
    <property type="component" value="Chromosome"/>
</dbReference>
<accession>A0ABY9M5C9</accession>
<keyword evidence="2" id="KW-1185">Reference proteome</keyword>
<evidence type="ECO:0000313" key="2">
    <source>
        <dbReference type="Proteomes" id="UP001234798"/>
    </source>
</evidence>
<dbReference type="EMBL" id="CP132976">
    <property type="protein sequence ID" value="WMD22201.1"/>
    <property type="molecule type" value="Genomic_DNA"/>
</dbReference>